<name>A0ABX8UZV0_9BACT</name>
<reference evidence="1 2" key="1">
    <citation type="journal article" date="2022" name="bioRxiv">
        <title>Ecology and evolution of chlamydial symbionts of arthropods.</title>
        <authorList>
            <person name="Halter T."/>
            <person name="Koestlbacher S."/>
            <person name="Collingro A."/>
            <person name="Sixt B.S."/>
            <person name="Toenshoff E.R."/>
            <person name="Hendrickx F."/>
            <person name="Kostanjsek R."/>
            <person name="Horn M."/>
        </authorList>
    </citation>
    <scope>NUCLEOTIDE SEQUENCE [LARGE SCALE GENOMIC DNA]</scope>
    <source>
        <strain evidence="1">W744xW776</strain>
    </source>
</reference>
<dbReference type="Proteomes" id="UP000826014">
    <property type="component" value="Chromosome"/>
</dbReference>
<proteinExistence type="predicted"/>
<keyword evidence="2" id="KW-1185">Reference proteome</keyword>
<sequence>MNITIAHRMRPFSHKMGSIFLLPNSHFKVELFPTLLRFTDLESRIEPIEIRLFIRGPIQSFTAELNLETGSICVFGRALDGYIRYSLFYKASELLLLCEKTSFTLHLQYKTTLSQLKPKQTFSIPVPFCLKESQGLQERLHLGIHKAQDWELMQRRFNLQELFPFWLALSQWVSPIAHEDNNLGMFSLIHKCQTAIEKKEKLQIISSFKKVFLAAFEGVFVPRLFDSDYQGILDAEENTLPAIALLLQSAKLLRRLFFVEEENLFSILPCVPPELHCGRLIQLQTTKLDRIDIEWSKKRLRRMFMQTSNTRPVICQLPKGISSCRLRVHRKDQGQKLQVTKEGILQIPVLAHLKAWLDCFER</sequence>
<organism evidence="1 2">
    <name type="scientific">Candidatus Rhabdochlamydia oedothoracis</name>
    <dbReference type="NCBI Taxonomy" id="2720720"/>
    <lineage>
        <taxon>Bacteria</taxon>
        <taxon>Pseudomonadati</taxon>
        <taxon>Chlamydiota</taxon>
        <taxon>Chlamydiia</taxon>
        <taxon>Parachlamydiales</taxon>
        <taxon>Candidatus Rhabdochlamydiaceae</taxon>
        <taxon>Candidatus Rhabdochlamydia</taxon>
    </lineage>
</organism>
<dbReference type="RefSeq" id="WP_215217162.1">
    <property type="nucleotide sequence ID" value="NZ_CP075587.1"/>
</dbReference>
<dbReference type="EMBL" id="CP075587">
    <property type="protein sequence ID" value="QYF48493.1"/>
    <property type="molecule type" value="Genomic_DNA"/>
</dbReference>
<gene>
    <name evidence="1" type="ORF">RHABOEDO_000664</name>
</gene>
<protein>
    <submittedName>
        <fullName evidence="1">Uncharacterized protein</fullName>
    </submittedName>
</protein>
<evidence type="ECO:0000313" key="2">
    <source>
        <dbReference type="Proteomes" id="UP000826014"/>
    </source>
</evidence>
<evidence type="ECO:0000313" key="1">
    <source>
        <dbReference type="EMBL" id="QYF48493.1"/>
    </source>
</evidence>
<accession>A0ABX8UZV0</accession>